<dbReference type="Proteomes" id="UP001341245">
    <property type="component" value="Unassembled WGS sequence"/>
</dbReference>
<gene>
    <name evidence="8" type="ORF">QM012_003920</name>
</gene>
<evidence type="ECO:0000256" key="2">
    <source>
        <dbReference type="ARBA" id="ARBA00008072"/>
    </source>
</evidence>
<keyword evidence="9" id="KW-1185">Reference proteome</keyword>
<dbReference type="PROSITE" id="PS00059">
    <property type="entry name" value="ADH_ZINC"/>
    <property type="match status" value="1"/>
</dbReference>
<accession>A0ABR0T769</accession>
<dbReference type="SUPFAM" id="SSF51735">
    <property type="entry name" value="NAD(P)-binding Rossmann-fold domains"/>
    <property type="match status" value="1"/>
</dbReference>
<dbReference type="SMART" id="SM00829">
    <property type="entry name" value="PKS_ER"/>
    <property type="match status" value="1"/>
</dbReference>
<evidence type="ECO:0000259" key="7">
    <source>
        <dbReference type="SMART" id="SM00829"/>
    </source>
</evidence>
<dbReference type="Gene3D" id="3.40.50.720">
    <property type="entry name" value="NAD(P)-binding Rossmann-like Domain"/>
    <property type="match status" value="1"/>
</dbReference>
<feature type="domain" description="Enoyl reductase (ER)" evidence="7">
    <location>
        <begin position="18"/>
        <end position="340"/>
    </location>
</feature>
<name>A0ABR0T769_AURPU</name>
<sequence length="342" mass="36684">MAAAIPKTCKAIVLDALGAKFELREVPVASPEKGEILIKTLACGVCHSDASLREGEFNFMAKFPVIPGHEVIGTVIAVGEGAEKWKVGDRAGGPWHGGHDGTCRSCNRCMFQMCENELVNGVSRDGGLAEYCTLRSEAAVRVPDDVEPADYAPLLCAGVTTFNGIRKMNILQGDTIAVCGVGGLGHLAIQYAHKMGYNTVAISEHEEKRELATKLGAHKFINTSNEDPVEALNKLGGANAVLMTAPNSEFVGKIAQGIAPGGTLILIAPVPSATFEFVPLVIKGVSIHGWSSGYAFETEEAIIFAMSKGVNCMVEKYPIEKFDYAMERMLQCKSRFRTVITF</sequence>
<evidence type="ECO:0000256" key="3">
    <source>
        <dbReference type="ARBA" id="ARBA00022723"/>
    </source>
</evidence>
<dbReference type="PANTHER" id="PTHR42940:SF7">
    <property type="entry name" value="ALCOHOL DEHYDROGENASE-LIKE N-TERMINAL DOMAIN-CONTAINING PROTEIN"/>
    <property type="match status" value="1"/>
</dbReference>
<evidence type="ECO:0000256" key="4">
    <source>
        <dbReference type="ARBA" id="ARBA00022833"/>
    </source>
</evidence>
<dbReference type="EMBL" id="JASGXD010000018">
    <property type="protein sequence ID" value="KAK6000288.1"/>
    <property type="molecule type" value="Genomic_DNA"/>
</dbReference>
<keyword evidence="3 6" id="KW-0479">Metal-binding</keyword>
<dbReference type="SUPFAM" id="SSF50129">
    <property type="entry name" value="GroES-like"/>
    <property type="match status" value="1"/>
</dbReference>
<dbReference type="InterPro" id="IPR013154">
    <property type="entry name" value="ADH-like_N"/>
</dbReference>
<dbReference type="Gene3D" id="3.90.180.10">
    <property type="entry name" value="Medium-chain alcohol dehydrogenases, catalytic domain"/>
    <property type="match status" value="1"/>
</dbReference>
<reference evidence="8 9" key="1">
    <citation type="submission" date="2023-11" db="EMBL/GenBank/DDBJ databases">
        <title>Draft genome sequence and annotation of the polyextremotolerant black yeast-like fungus Aureobasidium pullulans NRRL 62042.</title>
        <authorList>
            <person name="Dielentheis-Frenken M.R.E."/>
            <person name="Wibberg D."/>
            <person name="Blank L.M."/>
            <person name="Tiso T."/>
        </authorList>
    </citation>
    <scope>NUCLEOTIDE SEQUENCE [LARGE SCALE GENOMIC DNA]</scope>
    <source>
        <strain evidence="8 9">NRRL 62042</strain>
    </source>
</reference>
<comment type="cofactor">
    <cofactor evidence="1 6">
        <name>Zn(2+)</name>
        <dbReference type="ChEBI" id="CHEBI:29105"/>
    </cofactor>
</comment>
<evidence type="ECO:0000313" key="8">
    <source>
        <dbReference type="EMBL" id="KAK6000288.1"/>
    </source>
</evidence>
<dbReference type="Pfam" id="PF00107">
    <property type="entry name" value="ADH_zinc_N"/>
    <property type="match status" value="1"/>
</dbReference>
<dbReference type="InterPro" id="IPR036291">
    <property type="entry name" value="NAD(P)-bd_dom_sf"/>
</dbReference>
<dbReference type="InterPro" id="IPR013149">
    <property type="entry name" value="ADH-like_C"/>
</dbReference>
<dbReference type="PANTHER" id="PTHR42940">
    <property type="entry name" value="ALCOHOL DEHYDROGENASE 1-RELATED"/>
    <property type="match status" value="1"/>
</dbReference>
<organism evidence="8 9">
    <name type="scientific">Aureobasidium pullulans</name>
    <name type="common">Black yeast</name>
    <name type="synonym">Pullularia pullulans</name>
    <dbReference type="NCBI Taxonomy" id="5580"/>
    <lineage>
        <taxon>Eukaryota</taxon>
        <taxon>Fungi</taxon>
        <taxon>Dikarya</taxon>
        <taxon>Ascomycota</taxon>
        <taxon>Pezizomycotina</taxon>
        <taxon>Dothideomycetes</taxon>
        <taxon>Dothideomycetidae</taxon>
        <taxon>Dothideales</taxon>
        <taxon>Saccotheciaceae</taxon>
        <taxon>Aureobasidium</taxon>
    </lineage>
</organism>
<evidence type="ECO:0000256" key="6">
    <source>
        <dbReference type="RuleBase" id="RU361277"/>
    </source>
</evidence>
<evidence type="ECO:0000256" key="1">
    <source>
        <dbReference type="ARBA" id="ARBA00001947"/>
    </source>
</evidence>
<protein>
    <recommendedName>
        <fullName evidence="7">Enoyl reductase (ER) domain-containing protein</fullName>
    </recommendedName>
</protein>
<dbReference type="InterPro" id="IPR002328">
    <property type="entry name" value="ADH_Zn_CS"/>
</dbReference>
<keyword evidence="5" id="KW-0560">Oxidoreductase</keyword>
<evidence type="ECO:0000313" key="9">
    <source>
        <dbReference type="Proteomes" id="UP001341245"/>
    </source>
</evidence>
<keyword evidence="4 6" id="KW-0862">Zinc</keyword>
<dbReference type="InterPro" id="IPR011032">
    <property type="entry name" value="GroES-like_sf"/>
</dbReference>
<comment type="similarity">
    <text evidence="2 6">Belongs to the zinc-containing alcohol dehydrogenase family.</text>
</comment>
<comment type="caution">
    <text evidence="8">The sequence shown here is derived from an EMBL/GenBank/DDBJ whole genome shotgun (WGS) entry which is preliminary data.</text>
</comment>
<dbReference type="InterPro" id="IPR020843">
    <property type="entry name" value="ER"/>
</dbReference>
<proteinExistence type="inferred from homology"/>
<dbReference type="Pfam" id="PF08240">
    <property type="entry name" value="ADH_N"/>
    <property type="match status" value="1"/>
</dbReference>
<evidence type="ECO:0000256" key="5">
    <source>
        <dbReference type="ARBA" id="ARBA00023002"/>
    </source>
</evidence>